<dbReference type="InParanoid" id="L2GX39"/>
<name>L2GX39_VAVCU</name>
<dbReference type="AlphaFoldDB" id="L2GX39"/>
<dbReference type="VEuPathDB" id="MicrosporidiaDB:VCUG_00617"/>
<protein>
    <submittedName>
        <fullName evidence="1">Uncharacterized protein</fullName>
    </submittedName>
</protein>
<keyword evidence="2" id="KW-1185">Reference proteome</keyword>
<accession>L2GX39</accession>
<sequence length="103" mass="11909">MQVLPKEDMNQLVKIVEEGVEVPINVSINELSKDGEVYSIDLLSCTNIKDNRRIEFNIIETEEITAIDNSLVFEEFVNVIYVDDYVERIEDDNGCFTGWFKTN</sequence>
<dbReference type="RefSeq" id="XP_008073638.1">
    <property type="nucleotide sequence ID" value="XM_008075447.1"/>
</dbReference>
<dbReference type="GeneID" id="19878502"/>
<dbReference type="EMBL" id="GL877410">
    <property type="protein sequence ID" value="ELA47897.1"/>
    <property type="molecule type" value="Genomic_DNA"/>
</dbReference>
<organism evidence="1 2">
    <name type="scientific">Vavraia culicis (isolate floridensis)</name>
    <name type="common">Microsporidian parasite</name>
    <dbReference type="NCBI Taxonomy" id="948595"/>
    <lineage>
        <taxon>Eukaryota</taxon>
        <taxon>Fungi</taxon>
        <taxon>Fungi incertae sedis</taxon>
        <taxon>Microsporidia</taxon>
        <taxon>Pleistophoridae</taxon>
        <taxon>Vavraia</taxon>
    </lineage>
</organism>
<gene>
    <name evidence="1" type="ORF">VCUG_00617</name>
</gene>
<proteinExistence type="predicted"/>
<evidence type="ECO:0000313" key="1">
    <source>
        <dbReference type="EMBL" id="ELA47897.1"/>
    </source>
</evidence>
<dbReference type="OMA" id="PKEDMNQ"/>
<dbReference type="OrthoDB" id="10253286at2759"/>
<evidence type="ECO:0000313" key="2">
    <source>
        <dbReference type="Proteomes" id="UP000011081"/>
    </source>
</evidence>
<dbReference type="Proteomes" id="UP000011081">
    <property type="component" value="Unassembled WGS sequence"/>
</dbReference>
<dbReference type="HOGENOM" id="CLU_2265750_0_0_1"/>
<reference evidence="2" key="1">
    <citation type="submission" date="2011-03" db="EMBL/GenBank/DDBJ databases">
        <title>The genome sequence of Vavraia culicis strain floridensis.</title>
        <authorList>
            <consortium name="The Broad Institute Genome Sequencing Platform"/>
            <person name="Cuomo C."/>
            <person name="Becnel J."/>
            <person name="Sanscrainte N."/>
            <person name="Young S.K."/>
            <person name="Zeng Q."/>
            <person name="Gargeya S."/>
            <person name="Fitzgerald M."/>
            <person name="Haas B."/>
            <person name="Abouelleil A."/>
            <person name="Alvarado L."/>
            <person name="Arachchi H.M."/>
            <person name="Berlin A."/>
            <person name="Chapman S.B."/>
            <person name="Gearin G."/>
            <person name="Goldberg J."/>
            <person name="Griggs A."/>
            <person name="Gujja S."/>
            <person name="Hansen M."/>
            <person name="Heiman D."/>
            <person name="Howarth C."/>
            <person name="Larimer J."/>
            <person name="Lui A."/>
            <person name="MacDonald P.J.P."/>
            <person name="McCowen C."/>
            <person name="Montmayeur A."/>
            <person name="Murphy C."/>
            <person name="Neiman D."/>
            <person name="Pearson M."/>
            <person name="Priest M."/>
            <person name="Roberts A."/>
            <person name="Saif S."/>
            <person name="Shea T."/>
            <person name="Sisk P."/>
            <person name="Stolte C."/>
            <person name="Sykes S."/>
            <person name="Wortman J."/>
            <person name="Nusbaum C."/>
            <person name="Birren B."/>
        </authorList>
    </citation>
    <scope>NUCLEOTIDE SEQUENCE [LARGE SCALE GENOMIC DNA]</scope>
    <source>
        <strain evidence="2">floridensis</strain>
    </source>
</reference>